<dbReference type="EMBL" id="JMSN01000079">
    <property type="protein sequence ID" value="KDN41513.1"/>
    <property type="molecule type" value="Genomic_DNA"/>
</dbReference>
<evidence type="ECO:0000256" key="5">
    <source>
        <dbReference type="PIRSR" id="PIRSR006386-1"/>
    </source>
</evidence>
<organism evidence="7 8">
    <name type="scientific">Tilletiaria anomala (strain ATCC 24038 / CBS 436.72 / UBC 951)</name>
    <dbReference type="NCBI Taxonomy" id="1037660"/>
    <lineage>
        <taxon>Eukaryota</taxon>
        <taxon>Fungi</taxon>
        <taxon>Dikarya</taxon>
        <taxon>Basidiomycota</taxon>
        <taxon>Ustilaginomycotina</taxon>
        <taxon>Exobasidiomycetes</taxon>
        <taxon>Georgefischeriales</taxon>
        <taxon>Tilletiariaceae</taxon>
        <taxon>Tilletiaria</taxon>
    </lineage>
</organism>
<evidence type="ECO:0000256" key="2">
    <source>
        <dbReference type="ARBA" id="ARBA00022679"/>
    </source>
</evidence>
<comment type="catalytic activity">
    <reaction evidence="3 4">
        <text>RX + glutathione = an S-substituted glutathione + a halide anion + H(+)</text>
        <dbReference type="Rhea" id="RHEA:16437"/>
        <dbReference type="ChEBI" id="CHEBI:15378"/>
        <dbReference type="ChEBI" id="CHEBI:16042"/>
        <dbReference type="ChEBI" id="CHEBI:17792"/>
        <dbReference type="ChEBI" id="CHEBI:57925"/>
        <dbReference type="ChEBI" id="CHEBI:90779"/>
        <dbReference type="EC" id="2.5.1.18"/>
    </reaction>
</comment>
<protein>
    <recommendedName>
        <fullName evidence="4">Glutathione S-transferase kappa</fullName>
        <ecNumber evidence="4">2.5.1.18</ecNumber>
    </recommendedName>
</protein>
<dbReference type="GO" id="GO:0004602">
    <property type="term" value="F:glutathione peroxidase activity"/>
    <property type="evidence" value="ECO:0007669"/>
    <property type="project" value="TreeGrafter"/>
</dbReference>
<dbReference type="OrthoDB" id="4664297at2759"/>
<evidence type="ECO:0000256" key="3">
    <source>
        <dbReference type="ARBA" id="ARBA00047960"/>
    </source>
</evidence>
<dbReference type="PANTHER" id="PTHR42943:SF2">
    <property type="entry name" value="GLUTATHIONE S-TRANSFERASE KAPPA 1"/>
    <property type="match status" value="1"/>
</dbReference>
<dbReference type="OMA" id="ECTNSKG"/>
<dbReference type="InterPro" id="IPR051924">
    <property type="entry name" value="GST_Kappa/NadH"/>
</dbReference>
<dbReference type="InterPro" id="IPR014440">
    <property type="entry name" value="HCCAis_GSTk"/>
</dbReference>
<evidence type="ECO:0000313" key="8">
    <source>
        <dbReference type="Proteomes" id="UP000027361"/>
    </source>
</evidence>
<keyword evidence="2 4" id="KW-0808">Transferase</keyword>
<dbReference type="Proteomes" id="UP000027361">
    <property type="component" value="Unassembled WGS sequence"/>
</dbReference>
<feature type="active site" description="Nucleophile" evidence="5">
    <location>
        <position position="13"/>
    </location>
</feature>
<dbReference type="PIRSF" id="PIRSF006386">
    <property type="entry name" value="HCCAis_GSTk"/>
    <property type="match status" value="1"/>
</dbReference>
<dbReference type="RefSeq" id="XP_013241738.1">
    <property type="nucleotide sequence ID" value="XM_013386284.1"/>
</dbReference>
<dbReference type="EC" id="2.5.1.18" evidence="4"/>
<dbReference type="GO" id="GO:0006749">
    <property type="term" value="P:glutathione metabolic process"/>
    <property type="evidence" value="ECO:0007669"/>
    <property type="project" value="TreeGrafter"/>
</dbReference>
<dbReference type="Pfam" id="PF01323">
    <property type="entry name" value="DSBA"/>
    <property type="match status" value="1"/>
</dbReference>
<dbReference type="InterPro" id="IPR001853">
    <property type="entry name" value="DSBA-like_thioredoxin_dom"/>
</dbReference>
<dbReference type="GO" id="GO:0005739">
    <property type="term" value="C:mitochondrion"/>
    <property type="evidence" value="ECO:0007669"/>
    <property type="project" value="TreeGrafter"/>
</dbReference>
<feature type="domain" description="DSBA-like thioredoxin" evidence="6">
    <location>
        <begin position="7"/>
        <end position="210"/>
    </location>
</feature>
<sequence length="226" mass="25696">MSHKFIFHYDTVSPWAYVAFEVLKRYRKQWNLDLVLEPVNLGYIMHFSGNRPPIAVANKGIWMNEDMDRASKFYGVTLNRSPRFPVNTQGPQCLLRLMKDDDPSRLEAATDIFFKASWVHDQEVGTTEQLRSLVSSLYSGGSGSDASKLDALLLKSQSKEYKAKVKEEARQLVEQGGCFGMPWMVITRVQDGRTTRWFGSDRFEQIAAFLEVPYKGARGDGSIAKL</sequence>
<dbReference type="GO" id="GO:0005777">
    <property type="term" value="C:peroxisome"/>
    <property type="evidence" value="ECO:0007669"/>
    <property type="project" value="TreeGrafter"/>
</dbReference>
<comment type="similarity">
    <text evidence="1 4">Belongs to the GST superfamily. Kappa family.</text>
</comment>
<dbReference type="PANTHER" id="PTHR42943">
    <property type="entry name" value="GLUTATHIONE S-TRANSFERASE KAPPA"/>
    <property type="match status" value="1"/>
</dbReference>
<dbReference type="FunFam" id="3.40.30.10:FF:000096">
    <property type="entry name" value="Glutathione S-transferase kappa"/>
    <property type="match status" value="1"/>
</dbReference>
<evidence type="ECO:0000259" key="6">
    <source>
        <dbReference type="Pfam" id="PF01323"/>
    </source>
</evidence>
<accession>A0A066VMK8</accession>
<dbReference type="InParanoid" id="A0A066VMK8"/>
<dbReference type="HOGENOM" id="CLU_069253_1_4_1"/>
<dbReference type="AlphaFoldDB" id="A0A066VMK8"/>
<dbReference type="SUPFAM" id="SSF52833">
    <property type="entry name" value="Thioredoxin-like"/>
    <property type="match status" value="1"/>
</dbReference>
<evidence type="ECO:0000256" key="4">
    <source>
        <dbReference type="PIRNR" id="PIRNR006386"/>
    </source>
</evidence>
<dbReference type="STRING" id="1037660.A0A066VMK8"/>
<proteinExistence type="inferred from homology"/>
<gene>
    <name evidence="7" type="ORF">K437DRAFT_238256</name>
</gene>
<comment type="caution">
    <text evidence="7">The sequence shown here is derived from an EMBL/GenBank/DDBJ whole genome shotgun (WGS) entry which is preliminary data.</text>
</comment>
<dbReference type="Gene3D" id="3.40.30.10">
    <property type="entry name" value="Glutaredoxin"/>
    <property type="match status" value="1"/>
</dbReference>
<dbReference type="GeneID" id="25262974"/>
<dbReference type="GO" id="GO:0004364">
    <property type="term" value="F:glutathione transferase activity"/>
    <property type="evidence" value="ECO:0007669"/>
    <property type="project" value="UniProtKB-UniRule"/>
</dbReference>
<name>A0A066VMK8_TILAU</name>
<reference evidence="7 8" key="1">
    <citation type="submission" date="2014-05" db="EMBL/GenBank/DDBJ databases">
        <title>Draft genome sequence of a rare smut relative, Tilletiaria anomala UBC 951.</title>
        <authorList>
            <consortium name="DOE Joint Genome Institute"/>
            <person name="Toome M."/>
            <person name="Kuo A."/>
            <person name="Henrissat B."/>
            <person name="Lipzen A."/>
            <person name="Tritt A."/>
            <person name="Yoshinaga Y."/>
            <person name="Zane M."/>
            <person name="Barry K."/>
            <person name="Grigoriev I.V."/>
            <person name="Spatafora J.W."/>
            <person name="Aimea M.C."/>
        </authorList>
    </citation>
    <scope>NUCLEOTIDE SEQUENCE [LARGE SCALE GENOMIC DNA]</scope>
    <source>
        <strain evidence="7 8">UBC 951</strain>
    </source>
</reference>
<dbReference type="InterPro" id="IPR036249">
    <property type="entry name" value="Thioredoxin-like_sf"/>
</dbReference>
<evidence type="ECO:0000313" key="7">
    <source>
        <dbReference type="EMBL" id="KDN41513.1"/>
    </source>
</evidence>
<keyword evidence="8" id="KW-1185">Reference proteome</keyword>
<evidence type="ECO:0000256" key="1">
    <source>
        <dbReference type="ARBA" id="ARBA00006494"/>
    </source>
</evidence>